<feature type="region of interest" description="Disordered" evidence="1">
    <location>
        <begin position="1"/>
        <end position="68"/>
    </location>
</feature>
<reference evidence="2" key="1">
    <citation type="submission" date="2014-09" db="EMBL/GenBank/DDBJ databases">
        <authorList>
            <person name="Magalhaes I.L.F."/>
            <person name="Oliveira U."/>
            <person name="Santos F.R."/>
            <person name="Vidigal T.H.D.A."/>
            <person name="Brescovit A.D."/>
            <person name="Santos A.J."/>
        </authorList>
    </citation>
    <scope>NUCLEOTIDE SEQUENCE</scope>
    <source>
        <tissue evidence="2">Shoot tissue taken approximately 20 cm above the soil surface</tissue>
    </source>
</reference>
<evidence type="ECO:0000313" key="2">
    <source>
        <dbReference type="EMBL" id="JAD72578.1"/>
    </source>
</evidence>
<evidence type="ECO:0000256" key="1">
    <source>
        <dbReference type="SAM" id="MobiDB-lite"/>
    </source>
</evidence>
<reference evidence="2" key="2">
    <citation type="journal article" date="2015" name="Data Brief">
        <title>Shoot transcriptome of the giant reed, Arundo donax.</title>
        <authorList>
            <person name="Barrero R.A."/>
            <person name="Guerrero F.D."/>
            <person name="Moolhuijzen P."/>
            <person name="Goolsby J.A."/>
            <person name="Tidwell J."/>
            <person name="Bellgard S.E."/>
            <person name="Bellgard M.I."/>
        </authorList>
    </citation>
    <scope>NUCLEOTIDE SEQUENCE</scope>
    <source>
        <tissue evidence="2">Shoot tissue taken approximately 20 cm above the soil surface</tissue>
    </source>
</reference>
<feature type="compositionally biased region" description="Polar residues" evidence="1">
    <location>
        <begin position="48"/>
        <end position="68"/>
    </location>
</feature>
<accession>A0A0A9CDQ4</accession>
<protein>
    <submittedName>
        <fullName evidence="2">Uncharacterized protein</fullName>
    </submittedName>
</protein>
<dbReference type="EMBL" id="GBRH01225317">
    <property type="protein sequence ID" value="JAD72578.1"/>
    <property type="molecule type" value="Transcribed_RNA"/>
</dbReference>
<proteinExistence type="predicted"/>
<organism evidence="2">
    <name type="scientific">Arundo donax</name>
    <name type="common">Giant reed</name>
    <name type="synonym">Donax arundinaceus</name>
    <dbReference type="NCBI Taxonomy" id="35708"/>
    <lineage>
        <taxon>Eukaryota</taxon>
        <taxon>Viridiplantae</taxon>
        <taxon>Streptophyta</taxon>
        <taxon>Embryophyta</taxon>
        <taxon>Tracheophyta</taxon>
        <taxon>Spermatophyta</taxon>
        <taxon>Magnoliopsida</taxon>
        <taxon>Liliopsida</taxon>
        <taxon>Poales</taxon>
        <taxon>Poaceae</taxon>
        <taxon>PACMAD clade</taxon>
        <taxon>Arundinoideae</taxon>
        <taxon>Arundineae</taxon>
        <taxon>Arundo</taxon>
    </lineage>
</organism>
<name>A0A0A9CDQ4_ARUDO</name>
<sequence>MTRRGFPRPARCGSRRRRSRIPASADPRSMAQVRGPPAAPCCPPRAGTSPSPSVSHSMEPTPTACTHR</sequence>
<dbReference type="AlphaFoldDB" id="A0A0A9CDQ4"/>